<sequence length="198" mass="22019">MQPTSSKSSEQVEHQCPIEQYDHGSNIAQDQFTTLSKLSLTAVDKNYPRMQLIVSSAMLATITILLTSFLVMASQTPLVINISIIGAFFILGLAIVRLIYLQSRAVCYGVFDHEFIMRKGLFWVSTTALPYTRLQHVNLSQGPVERRFSLSTLKCFSAGSGEAEIHLPGLSTQTAEHLRQHLLHQAAETQQADLDPED</sequence>
<dbReference type="PANTHER" id="PTHR34473:SF2">
    <property type="entry name" value="UPF0699 TRANSMEMBRANE PROTEIN YDBT"/>
    <property type="match status" value="1"/>
</dbReference>
<dbReference type="AlphaFoldDB" id="A0A9X2CG02"/>
<organism evidence="3 4">
    <name type="scientific">Shewanella gaetbuli</name>
    <dbReference type="NCBI Taxonomy" id="220752"/>
    <lineage>
        <taxon>Bacteria</taxon>
        <taxon>Pseudomonadati</taxon>
        <taxon>Pseudomonadota</taxon>
        <taxon>Gammaproteobacteria</taxon>
        <taxon>Alteromonadales</taxon>
        <taxon>Shewanellaceae</taxon>
        <taxon>Shewanella</taxon>
    </lineage>
</organism>
<dbReference type="Proteomes" id="UP001139333">
    <property type="component" value="Unassembled WGS sequence"/>
</dbReference>
<evidence type="ECO:0000259" key="2">
    <source>
        <dbReference type="Pfam" id="PF03703"/>
    </source>
</evidence>
<keyword evidence="1" id="KW-0472">Membrane</keyword>
<dbReference type="InterPro" id="IPR005182">
    <property type="entry name" value="YdbS-like_PH"/>
</dbReference>
<feature type="transmembrane region" description="Helical" evidence="1">
    <location>
        <begin position="78"/>
        <end position="100"/>
    </location>
</feature>
<keyword evidence="4" id="KW-1185">Reference proteome</keyword>
<protein>
    <submittedName>
        <fullName evidence="3">PH domain-containing protein</fullName>
    </submittedName>
</protein>
<reference evidence="3" key="1">
    <citation type="submission" date="2022-01" db="EMBL/GenBank/DDBJ databases">
        <title>Whole genome-based taxonomy of the Shewanellaceae.</title>
        <authorList>
            <person name="Martin-Rodriguez A.J."/>
        </authorList>
    </citation>
    <scope>NUCLEOTIDE SEQUENCE</scope>
    <source>
        <strain evidence="3">DSM 16422</strain>
    </source>
</reference>
<evidence type="ECO:0000256" key="1">
    <source>
        <dbReference type="SAM" id="Phobius"/>
    </source>
</evidence>
<gene>
    <name evidence="3" type="ORF">L2672_04140</name>
</gene>
<evidence type="ECO:0000313" key="3">
    <source>
        <dbReference type="EMBL" id="MCL1141888.1"/>
    </source>
</evidence>
<proteinExistence type="predicted"/>
<keyword evidence="1" id="KW-1133">Transmembrane helix</keyword>
<dbReference type="PANTHER" id="PTHR34473">
    <property type="entry name" value="UPF0699 TRANSMEMBRANE PROTEIN YDBS"/>
    <property type="match status" value="1"/>
</dbReference>
<evidence type="ECO:0000313" key="4">
    <source>
        <dbReference type="Proteomes" id="UP001139333"/>
    </source>
</evidence>
<dbReference type="EMBL" id="JAKIKP010000002">
    <property type="protein sequence ID" value="MCL1141888.1"/>
    <property type="molecule type" value="Genomic_DNA"/>
</dbReference>
<name>A0A9X2CG02_9GAMM</name>
<feature type="transmembrane region" description="Helical" evidence="1">
    <location>
        <begin position="52"/>
        <end position="72"/>
    </location>
</feature>
<dbReference type="Pfam" id="PF03703">
    <property type="entry name" value="bPH_2"/>
    <property type="match status" value="1"/>
</dbReference>
<dbReference type="RefSeq" id="WP_248994566.1">
    <property type="nucleotide sequence ID" value="NZ_JAKIKP010000002.1"/>
</dbReference>
<accession>A0A9X2CG02</accession>
<feature type="domain" description="YdbS-like PH" evidence="2">
    <location>
        <begin position="107"/>
        <end position="182"/>
    </location>
</feature>
<keyword evidence="1" id="KW-0812">Transmembrane</keyword>
<comment type="caution">
    <text evidence="3">The sequence shown here is derived from an EMBL/GenBank/DDBJ whole genome shotgun (WGS) entry which is preliminary data.</text>
</comment>